<dbReference type="Pfam" id="PF01817">
    <property type="entry name" value="CM_2"/>
    <property type="match status" value="1"/>
</dbReference>
<dbReference type="PROSITE" id="PS51168">
    <property type="entry name" value="CHORISMATE_MUT_2"/>
    <property type="match status" value="1"/>
</dbReference>
<dbReference type="GO" id="GO:0004106">
    <property type="term" value="F:chorismate mutase activity"/>
    <property type="evidence" value="ECO:0007669"/>
    <property type="project" value="InterPro"/>
</dbReference>
<dbReference type="SUPFAM" id="SSF48600">
    <property type="entry name" value="Chorismate mutase II"/>
    <property type="match status" value="1"/>
</dbReference>
<keyword evidence="4" id="KW-1185">Reference proteome</keyword>
<evidence type="ECO:0000313" key="3">
    <source>
        <dbReference type="EMBL" id="SNQ60771.1"/>
    </source>
</evidence>
<reference evidence="4" key="1">
    <citation type="submission" date="2017-06" db="EMBL/GenBank/DDBJ databases">
        <authorList>
            <person name="Cremers G."/>
        </authorList>
    </citation>
    <scope>NUCLEOTIDE SEQUENCE [LARGE SCALE GENOMIC DNA]</scope>
</reference>
<accession>A0A284VNA0</accession>
<evidence type="ECO:0000256" key="1">
    <source>
        <dbReference type="ARBA" id="ARBA00023235"/>
    </source>
</evidence>
<dbReference type="InterPro" id="IPR051331">
    <property type="entry name" value="Chorismate_mutase-related"/>
</dbReference>
<protein>
    <submittedName>
        <fullName evidence="3">Chorismate mutase</fullName>
    </submittedName>
</protein>
<dbReference type="InterPro" id="IPR036263">
    <property type="entry name" value="Chorismate_II_sf"/>
</dbReference>
<dbReference type="Gene3D" id="1.20.59.10">
    <property type="entry name" value="Chorismate mutase"/>
    <property type="match status" value="1"/>
</dbReference>
<dbReference type="InterPro" id="IPR036979">
    <property type="entry name" value="CM_dom_sf"/>
</dbReference>
<dbReference type="GO" id="GO:0046417">
    <property type="term" value="P:chorismate metabolic process"/>
    <property type="evidence" value="ECO:0007669"/>
    <property type="project" value="InterPro"/>
</dbReference>
<name>A0A284VNA0_9EURY</name>
<dbReference type="PANTHER" id="PTHR38041:SF1">
    <property type="entry name" value="CHORISMATE MUTASE"/>
    <property type="match status" value="1"/>
</dbReference>
<dbReference type="SMART" id="SM00830">
    <property type="entry name" value="CM_2"/>
    <property type="match status" value="1"/>
</dbReference>
<feature type="domain" description="Chorismate mutase" evidence="2">
    <location>
        <begin position="1"/>
        <end position="91"/>
    </location>
</feature>
<dbReference type="GO" id="GO:0009697">
    <property type="term" value="P:salicylic acid biosynthetic process"/>
    <property type="evidence" value="ECO:0007669"/>
    <property type="project" value="TreeGrafter"/>
</dbReference>
<dbReference type="EMBL" id="FZMP01000115">
    <property type="protein sequence ID" value="SNQ60771.1"/>
    <property type="molecule type" value="Genomic_DNA"/>
</dbReference>
<sequence length="93" mass="11022">MVECKNIDEVRANIDIIDREIVKLLSERSKYVRHAAKFKKNTDDVKSPKRVEEVIAKVRNLALEYGSNPEIVEQIYRTMIVCFIDYEMKEHHK</sequence>
<evidence type="ECO:0000313" key="4">
    <source>
        <dbReference type="Proteomes" id="UP000218615"/>
    </source>
</evidence>
<dbReference type="RefSeq" id="WP_096205241.1">
    <property type="nucleotide sequence ID" value="NZ_FZMP01000115.1"/>
</dbReference>
<dbReference type="Proteomes" id="UP000218615">
    <property type="component" value="Unassembled WGS sequence"/>
</dbReference>
<dbReference type="PANTHER" id="PTHR38041">
    <property type="entry name" value="CHORISMATE MUTASE"/>
    <property type="match status" value="1"/>
</dbReference>
<dbReference type="AlphaFoldDB" id="A0A284VNA0"/>
<organism evidence="3 4">
    <name type="scientific">Candidatus Methanoperedens nitratireducens</name>
    <dbReference type="NCBI Taxonomy" id="1392998"/>
    <lineage>
        <taxon>Archaea</taxon>
        <taxon>Methanobacteriati</taxon>
        <taxon>Methanobacteriota</taxon>
        <taxon>Stenosarchaea group</taxon>
        <taxon>Methanomicrobia</taxon>
        <taxon>Methanosarcinales</taxon>
        <taxon>ANME-2 cluster</taxon>
        <taxon>Candidatus Methanoperedentaceae</taxon>
        <taxon>Candidatus Methanoperedens</taxon>
    </lineage>
</organism>
<dbReference type="OrthoDB" id="359238at2157"/>
<evidence type="ECO:0000259" key="2">
    <source>
        <dbReference type="PROSITE" id="PS51168"/>
    </source>
</evidence>
<dbReference type="InterPro" id="IPR002701">
    <property type="entry name" value="CM_II_prokaryot"/>
</dbReference>
<gene>
    <name evidence="3" type="ORF">MNV_2010019</name>
</gene>
<keyword evidence="1" id="KW-0413">Isomerase</keyword>
<proteinExistence type="predicted"/>